<reference evidence="1 2" key="1">
    <citation type="submission" date="2019-03" db="EMBL/GenBank/DDBJ databases">
        <title>Freshwater and sediment microbial communities from various areas in North America, analyzing microbe dynamics in response to fracking.</title>
        <authorList>
            <person name="Lamendella R."/>
        </authorList>
    </citation>
    <scope>NUCLEOTIDE SEQUENCE [LARGE SCALE GENOMIC DNA]</scope>
    <source>
        <strain evidence="1 2">6_TX</strain>
    </source>
</reference>
<dbReference type="Pfam" id="PF05954">
    <property type="entry name" value="Phage_GPD"/>
    <property type="match status" value="1"/>
</dbReference>
<dbReference type="AlphaFoldDB" id="A0A4V3GTL6"/>
<dbReference type="Proteomes" id="UP000294489">
    <property type="component" value="Unassembled WGS sequence"/>
</dbReference>
<sequence>MIFGWQDEGLIDKGMFIVDEIQHSGAPDQLTIRARSADMRGELPGKRTQSWHDITLGDIVDTTAKRYGLNPVIGKTLGGIRIGHIDQSEESDLNFLTRLGERYDAIAAVKAGRILFTTAGEALTASGKAMPTITLTRRSGDQHRYSVTDREAYEGVMAYWNDTSGAERKIVLSGSGDNAKQLRPTYASEADALTAAKEEWQPIQRGLAKFELSLAYDRPDVLPESPLQVNGFKPDINDTPWLVTEVEHSLNDNGYGTRVRCEVKGQEAGLTIQN</sequence>
<comment type="caution">
    <text evidence="1">The sequence shown here is derived from an EMBL/GenBank/DDBJ whole genome shotgun (WGS) entry which is preliminary data.</text>
</comment>
<dbReference type="SUPFAM" id="SSF69279">
    <property type="entry name" value="Phage tail proteins"/>
    <property type="match status" value="1"/>
</dbReference>
<dbReference type="EMBL" id="SOEC01000014">
    <property type="protein sequence ID" value="TDX26983.1"/>
    <property type="molecule type" value="Genomic_DNA"/>
</dbReference>
<gene>
    <name evidence="1" type="ORF">DFO67_11467</name>
</gene>
<dbReference type="RefSeq" id="WP_243836281.1">
    <property type="nucleotide sequence ID" value="NZ_SOEC01000014.1"/>
</dbReference>
<evidence type="ECO:0000313" key="2">
    <source>
        <dbReference type="Proteomes" id="UP000294489"/>
    </source>
</evidence>
<evidence type="ECO:0000313" key="1">
    <source>
        <dbReference type="EMBL" id="TDX26983.1"/>
    </source>
</evidence>
<accession>A0A4V3GTL6</accession>
<evidence type="ECO:0008006" key="3">
    <source>
        <dbReference type="Google" id="ProtNLM"/>
    </source>
</evidence>
<proteinExistence type="predicted"/>
<organism evidence="1 2">
    <name type="scientific">Modicisalibacter xianhensis</name>
    <dbReference type="NCBI Taxonomy" id="442341"/>
    <lineage>
        <taxon>Bacteria</taxon>
        <taxon>Pseudomonadati</taxon>
        <taxon>Pseudomonadota</taxon>
        <taxon>Gammaproteobacteria</taxon>
        <taxon>Oceanospirillales</taxon>
        <taxon>Halomonadaceae</taxon>
        <taxon>Modicisalibacter</taxon>
    </lineage>
</organism>
<name>A0A4V3GTL6_9GAMM</name>
<protein>
    <recommendedName>
        <fullName evidence="3">Phage protein D</fullName>
    </recommendedName>
</protein>